<evidence type="ECO:0008006" key="5">
    <source>
        <dbReference type="Google" id="ProtNLM"/>
    </source>
</evidence>
<feature type="compositionally biased region" description="Basic residues" evidence="1">
    <location>
        <begin position="31"/>
        <end position="63"/>
    </location>
</feature>
<reference evidence="3" key="1">
    <citation type="submission" date="2022-03" db="EMBL/GenBank/DDBJ databases">
        <authorList>
            <person name="Woo C.Y."/>
        </authorList>
    </citation>
    <scope>NUCLEOTIDE SEQUENCE</scope>
    <source>
        <strain evidence="3">CYS-02</strain>
    </source>
</reference>
<dbReference type="AlphaFoldDB" id="A0A9X1VWH8"/>
<accession>A0A9X1VWH8</accession>
<feature type="signal peptide" evidence="2">
    <location>
        <begin position="1"/>
        <end position="27"/>
    </location>
</feature>
<evidence type="ECO:0000313" key="4">
    <source>
        <dbReference type="Proteomes" id="UP001139447"/>
    </source>
</evidence>
<comment type="caution">
    <text evidence="3">The sequence shown here is derived from an EMBL/GenBank/DDBJ whole genome shotgun (WGS) entry which is preliminary data.</text>
</comment>
<evidence type="ECO:0000256" key="1">
    <source>
        <dbReference type="SAM" id="MobiDB-lite"/>
    </source>
</evidence>
<sequence>MKKLLCAVLSAAVLAVPLAVIPSTASAKAQTHAHSKKKGTHAKKGKKAKKAKSKARTASHTKH</sequence>
<protein>
    <recommendedName>
        <fullName evidence="5">Acid shock protein</fullName>
    </recommendedName>
</protein>
<name>A0A9X1VWH8_9BURK</name>
<dbReference type="RefSeq" id="WP_243307608.1">
    <property type="nucleotide sequence ID" value="NZ_JALGBI010000002.1"/>
</dbReference>
<evidence type="ECO:0000256" key="2">
    <source>
        <dbReference type="SAM" id="SignalP"/>
    </source>
</evidence>
<keyword evidence="4" id="KW-1185">Reference proteome</keyword>
<proteinExistence type="predicted"/>
<evidence type="ECO:0000313" key="3">
    <source>
        <dbReference type="EMBL" id="MCJ0764697.1"/>
    </source>
</evidence>
<dbReference type="EMBL" id="JALGBI010000002">
    <property type="protein sequence ID" value="MCJ0764697.1"/>
    <property type="molecule type" value="Genomic_DNA"/>
</dbReference>
<feature type="chain" id="PRO_5040982571" description="Acid shock protein" evidence="2">
    <location>
        <begin position="28"/>
        <end position="63"/>
    </location>
</feature>
<organism evidence="3 4">
    <name type="scientific">Variovorax terrae</name>
    <dbReference type="NCBI Taxonomy" id="2923278"/>
    <lineage>
        <taxon>Bacteria</taxon>
        <taxon>Pseudomonadati</taxon>
        <taxon>Pseudomonadota</taxon>
        <taxon>Betaproteobacteria</taxon>
        <taxon>Burkholderiales</taxon>
        <taxon>Comamonadaceae</taxon>
        <taxon>Variovorax</taxon>
    </lineage>
</organism>
<dbReference type="Proteomes" id="UP001139447">
    <property type="component" value="Unassembled WGS sequence"/>
</dbReference>
<keyword evidence="2" id="KW-0732">Signal</keyword>
<feature type="region of interest" description="Disordered" evidence="1">
    <location>
        <begin position="24"/>
        <end position="63"/>
    </location>
</feature>
<gene>
    <name evidence="3" type="ORF">MMF98_15875</name>
</gene>